<dbReference type="PROSITE" id="PS50887">
    <property type="entry name" value="GGDEF"/>
    <property type="match status" value="1"/>
</dbReference>
<dbReference type="InterPro" id="IPR029787">
    <property type="entry name" value="Nucleotide_cyclase"/>
</dbReference>
<reference evidence="3 4" key="1">
    <citation type="submission" date="2016-11" db="EMBL/GenBank/DDBJ databases">
        <title>Complete Genome Sequence of Bradyrhizobium sp. strain J5, an isolated from soybean nodule in Hokkaido.</title>
        <authorList>
            <person name="Kanehara K."/>
        </authorList>
    </citation>
    <scope>NUCLEOTIDE SEQUENCE [LARGE SCALE GENOMIC DNA]</scope>
    <source>
        <strain evidence="3 4">J5</strain>
    </source>
</reference>
<keyword evidence="1" id="KW-0812">Transmembrane</keyword>
<keyword evidence="1" id="KW-1133">Transmembrane helix</keyword>
<evidence type="ECO:0000259" key="2">
    <source>
        <dbReference type="PROSITE" id="PS50887"/>
    </source>
</evidence>
<keyword evidence="1" id="KW-0472">Membrane</keyword>
<dbReference type="Pfam" id="PF00990">
    <property type="entry name" value="GGDEF"/>
    <property type="match status" value="1"/>
</dbReference>
<dbReference type="PANTHER" id="PTHR46663:SF2">
    <property type="entry name" value="GGDEF DOMAIN-CONTAINING PROTEIN"/>
    <property type="match status" value="1"/>
</dbReference>
<dbReference type="EMBL" id="CP017637">
    <property type="protein sequence ID" value="APG13987.1"/>
    <property type="molecule type" value="Genomic_DNA"/>
</dbReference>
<name>A0A1L3FKV8_BRAJP</name>
<evidence type="ECO:0000256" key="1">
    <source>
        <dbReference type="SAM" id="Phobius"/>
    </source>
</evidence>
<gene>
    <name evidence="3" type="ORF">BKD09_37110</name>
</gene>
<accession>A0A1L3FKV8</accession>
<dbReference type="PANTHER" id="PTHR46663">
    <property type="entry name" value="DIGUANYLATE CYCLASE DGCT-RELATED"/>
    <property type="match status" value="1"/>
</dbReference>
<dbReference type="Gene3D" id="3.30.70.270">
    <property type="match status" value="1"/>
</dbReference>
<dbReference type="InterPro" id="IPR052163">
    <property type="entry name" value="DGC-Regulatory_Protein"/>
</dbReference>
<dbReference type="NCBIfam" id="TIGR00254">
    <property type="entry name" value="GGDEF"/>
    <property type="match status" value="1"/>
</dbReference>
<feature type="transmembrane region" description="Helical" evidence="1">
    <location>
        <begin position="181"/>
        <end position="202"/>
    </location>
</feature>
<evidence type="ECO:0000313" key="3">
    <source>
        <dbReference type="EMBL" id="APG13987.1"/>
    </source>
</evidence>
<dbReference type="InterPro" id="IPR000160">
    <property type="entry name" value="GGDEF_dom"/>
</dbReference>
<feature type="domain" description="GGDEF" evidence="2">
    <location>
        <begin position="244"/>
        <end position="374"/>
    </location>
</feature>
<evidence type="ECO:0000313" key="4">
    <source>
        <dbReference type="Proteomes" id="UP000181962"/>
    </source>
</evidence>
<dbReference type="SMART" id="SM00267">
    <property type="entry name" value="GGDEF"/>
    <property type="match status" value="1"/>
</dbReference>
<organism evidence="3 4">
    <name type="scientific">Bradyrhizobium japonicum</name>
    <dbReference type="NCBI Taxonomy" id="375"/>
    <lineage>
        <taxon>Bacteria</taxon>
        <taxon>Pseudomonadati</taxon>
        <taxon>Pseudomonadota</taxon>
        <taxon>Alphaproteobacteria</taxon>
        <taxon>Hyphomicrobiales</taxon>
        <taxon>Nitrobacteraceae</taxon>
        <taxon>Bradyrhizobium</taxon>
    </lineage>
</organism>
<dbReference type="SUPFAM" id="SSF55073">
    <property type="entry name" value="Nucleotide cyclase"/>
    <property type="match status" value="1"/>
</dbReference>
<protein>
    <submittedName>
        <fullName evidence="3">GGDEF domain-containing protein</fullName>
    </submittedName>
</protein>
<sequence>MPADGAGMFFNRMESGRASISDPVYMEVITGLHGTTMPTILAAACQAMVGAITTYETGDIVTAGLTVAGVVVAIVRLFEIFAFRRRLACPPQLGRAEAARWERRYVAGTVATASVLGVFAARSIVLGDALCSVMAIGIGFGFGAGVVARLALRPVAALLDLVAIAAPAAIVTFMQPDLRHVGLGLLILMYVVASFEMVRLSFNASINQITLKRQFEQLSRLDPMTGASNRSVLATDLPQMLAAGMIAVHTLDLDRFKEANDRFGHPVGDALLKQVAGRLKALAAQDDLVVRMGGDEFVLVQRAAADAEAMAQRIVQSISAPYDIDGQMIELGVSVGVAVAPDDGRTAEALLSRSDKALYRAKQERGGYVLARDLRMADIRASGKPLAGGLAA</sequence>
<dbReference type="CDD" id="cd01949">
    <property type="entry name" value="GGDEF"/>
    <property type="match status" value="1"/>
</dbReference>
<feature type="transmembrane region" description="Helical" evidence="1">
    <location>
        <begin position="60"/>
        <end position="83"/>
    </location>
</feature>
<dbReference type="InterPro" id="IPR043128">
    <property type="entry name" value="Rev_trsase/Diguanyl_cyclase"/>
</dbReference>
<feature type="transmembrane region" description="Helical" evidence="1">
    <location>
        <begin position="127"/>
        <end position="148"/>
    </location>
</feature>
<feature type="transmembrane region" description="Helical" evidence="1">
    <location>
        <begin position="155"/>
        <end position="175"/>
    </location>
</feature>
<dbReference type="AlphaFoldDB" id="A0A1L3FKV8"/>
<proteinExistence type="predicted"/>
<feature type="transmembrane region" description="Helical" evidence="1">
    <location>
        <begin position="104"/>
        <end position="121"/>
    </location>
</feature>
<dbReference type="Proteomes" id="UP000181962">
    <property type="component" value="Chromosome"/>
</dbReference>